<dbReference type="Proteomes" id="UP001501436">
    <property type="component" value="Unassembled WGS sequence"/>
</dbReference>
<reference evidence="3" key="1">
    <citation type="journal article" date="2019" name="Int. J. Syst. Evol. Microbiol.">
        <title>The Global Catalogue of Microorganisms (GCM) 10K type strain sequencing project: providing services to taxonomists for standard genome sequencing and annotation.</title>
        <authorList>
            <consortium name="The Broad Institute Genomics Platform"/>
            <consortium name="The Broad Institute Genome Sequencing Center for Infectious Disease"/>
            <person name="Wu L."/>
            <person name="Ma J."/>
        </authorList>
    </citation>
    <scope>NUCLEOTIDE SEQUENCE [LARGE SCALE GENOMIC DNA]</scope>
    <source>
        <strain evidence="3">JCM 18283</strain>
    </source>
</reference>
<dbReference type="InterPro" id="IPR029068">
    <property type="entry name" value="Glyas_Bleomycin-R_OHBP_Dase"/>
</dbReference>
<dbReference type="RefSeq" id="WP_345334213.1">
    <property type="nucleotide sequence ID" value="NZ_BAABJI010000004.1"/>
</dbReference>
<dbReference type="SUPFAM" id="SSF54593">
    <property type="entry name" value="Glyoxalase/Bleomycin resistance protein/Dihydroxybiphenyl dioxygenase"/>
    <property type="match status" value="1"/>
</dbReference>
<dbReference type="Pfam" id="PF22677">
    <property type="entry name" value="Ble-like_N"/>
    <property type="match status" value="1"/>
</dbReference>
<keyword evidence="3" id="KW-1185">Reference proteome</keyword>
<organism evidence="2 3">
    <name type="scientific">Mucilaginibacter defluvii</name>
    <dbReference type="NCBI Taxonomy" id="1196019"/>
    <lineage>
        <taxon>Bacteria</taxon>
        <taxon>Pseudomonadati</taxon>
        <taxon>Bacteroidota</taxon>
        <taxon>Sphingobacteriia</taxon>
        <taxon>Sphingobacteriales</taxon>
        <taxon>Sphingobacteriaceae</taxon>
        <taxon>Mucilaginibacter</taxon>
    </lineage>
</organism>
<gene>
    <name evidence="2" type="ORF">GCM10023313_39600</name>
</gene>
<proteinExistence type="predicted"/>
<protein>
    <recommendedName>
        <fullName evidence="1">Glyoxalase/Bleomycin resistance-like N-terminal domain-containing protein</fullName>
    </recommendedName>
</protein>
<dbReference type="InterPro" id="IPR053863">
    <property type="entry name" value="Glyoxy/Ble-like_N"/>
</dbReference>
<accession>A0ABP9G7G8</accession>
<sequence length="53" mass="5646">MVKLNSAFSGFSVNDIEKAKQFYGTTLGLEVKLNEMGVLDIPLPGGGTAIIYP</sequence>
<evidence type="ECO:0000259" key="1">
    <source>
        <dbReference type="Pfam" id="PF22677"/>
    </source>
</evidence>
<evidence type="ECO:0000313" key="3">
    <source>
        <dbReference type="Proteomes" id="UP001501436"/>
    </source>
</evidence>
<evidence type="ECO:0000313" key="2">
    <source>
        <dbReference type="EMBL" id="GAA4930799.1"/>
    </source>
</evidence>
<feature type="domain" description="Glyoxalase/Bleomycin resistance-like N-terminal" evidence="1">
    <location>
        <begin position="13"/>
        <end position="33"/>
    </location>
</feature>
<name>A0ABP9G7G8_9SPHI</name>
<comment type="caution">
    <text evidence="2">The sequence shown here is derived from an EMBL/GenBank/DDBJ whole genome shotgun (WGS) entry which is preliminary data.</text>
</comment>
<dbReference type="EMBL" id="BAABJI010000004">
    <property type="protein sequence ID" value="GAA4930799.1"/>
    <property type="molecule type" value="Genomic_DNA"/>
</dbReference>